<organism evidence="2 3">
    <name type="scientific">Paraburkholderia fungorum</name>
    <dbReference type="NCBI Taxonomy" id="134537"/>
    <lineage>
        <taxon>Bacteria</taxon>
        <taxon>Pseudomonadati</taxon>
        <taxon>Pseudomonadota</taxon>
        <taxon>Betaproteobacteria</taxon>
        <taxon>Burkholderiales</taxon>
        <taxon>Burkholderiaceae</taxon>
        <taxon>Paraburkholderia</taxon>
    </lineage>
</organism>
<accession>A0AAW3UZF1</accession>
<dbReference type="Pfam" id="PF05052">
    <property type="entry name" value="MerE"/>
    <property type="match status" value="1"/>
</dbReference>
<name>A0AAW3UZF1_9BURK</name>
<proteinExistence type="predicted"/>
<feature type="transmembrane region" description="Helical" evidence="1">
    <location>
        <begin position="53"/>
        <end position="72"/>
    </location>
</feature>
<comment type="caution">
    <text evidence="2">The sequence shown here is derived from an EMBL/GenBank/DDBJ whole genome shotgun (WGS) entry which is preliminary data.</text>
</comment>
<keyword evidence="1" id="KW-0472">Membrane</keyword>
<gene>
    <name evidence="2" type="ORF">GGD69_004943</name>
</gene>
<dbReference type="RefSeq" id="WP_183802948.1">
    <property type="nucleotide sequence ID" value="NZ_JACIII010000019.1"/>
</dbReference>
<dbReference type="AlphaFoldDB" id="A0AAW3UZF1"/>
<sequence>MDKSDSAESRPQVPRWRAYTWGVLAALTCPCHLPVLAAVLASTTAGAFIGDHWGVAAVVLAALFFPFLARAIRAFRSSA</sequence>
<feature type="transmembrane region" description="Helical" evidence="1">
    <location>
        <begin position="21"/>
        <end position="41"/>
    </location>
</feature>
<keyword evidence="1" id="KW-0812">Transmembrane</keyword>
<reference evidence="2 3" key="1">
    <citation type="submission" date="2020-08" db="EMBL/GenBank/DDBJ databases">
        <title>Genomic Encyclopedia of Type Strains, Phase IV (KMG-V): Genome sequencing to study the core and pangenomes of soil and plant-associated prokaryotes.</title>
        <authorList>
            <person name="Whitman W."/>
        </authorList>
    </citation>
    <scope>NUCLEOTIDE SEQUENCE [LARGE SCALE GENOMIC DNA]</scope>
    <source>
        <strain evidence="2 3">SEMIA 4013</strain>
    </source>
</reference>
<dbReference type="NCBIfam" id="NF010310">
    <property type="entry name" value="PRK13747.1"/>
    <property type="match status" value="1"/>
</dbReference>
<dbReference type="Proteomes" id="UP000518681">
    <property type="component" value="Unassembled WGS sequence"/>
</dbReference>
<protein>
    <submittedName>
        <fullName evidence="2">Mercuric ion transport protein</fullName>
    </submittedName>
</protein>
<keyword evidence="1" id="KW-1133">Transmembrane helix</keyword>
<dbReference type="GO" id="GO:0015097">
    <property type="term" value="F:mercury ion transmembrane transporter activity"/>
    <property type="evidence" value="ECO:0007669"/>
    <property type="project" value="InterPro"/>
</dbReference>
<dbReference type="EMBL" id="JACIIK010000009">
    <property type="protein sequence ID" value="MBB6204049.1"/>
    <property type="molecule type" value="Genomic_DNA"/>
</dbReference>
<evidence type="ECO:0000313" key="3">
    <source>
        <dbReference type="Proteomes" id="UP000518681"/>
    </source>
</evidence>
<evidence type="ECO:0000313" key="2">
    <source>
        <dbReference type="EMBL" id="MBB6204049.1"/>
    </source>
</evidence>
<dbReference type="GO" id="GO:0016020">
    <property type="term" value="C:membrane"/>
    <property type="evidence" value="ECO:0007669"/>
    <property type="project" value="InterPro"/>
</dbReference>
<dbReference type="InterPro" id="IPR007746">
    <property type="entry name" value="MerE"/>
</dbReference>
<evidence type="ECO:0000256" key="1">
    <source>
        <dbReference type="SAM" id="Phobius"/>
    </source>
</evidence>